<accession>A0AAD4L6V8</accession>
<dbReference type="GeneID" id="70249886"/>
<organism evidence="1 2">
    <name type="scientific">Talaromyces proteolyticus</name>
    <dbReference type="NCBI Taxonomy" id="1131652"/>
    <lineage>
        <taxon>Eukaryota</taxon>
        <taxon>Fungi</taxon>
        <taxon>Dikarya</taxon>
        <taxon>Ascomycota</taxon>
        <taxon>Pezizomycotina</taxon>
        <taxon>Eurotiomycetes</taxon>
        <taxon>Eurotiomycetidae</taxon>
        <taxon>Eurotiales</taxon>
        <taxon>Trichocomaceae</taxon>
        <taxon>Talaromyces</taxon>
        <taxon>Talaromyces sect. Bacilispori</taxon>
    </lineage>
</organism>
<comment type="caution">
    <text evidence="1">The sequence shown here is derived from an EMBL/GenBank/DDBJ whole genome shotgun (WGS) entry which is preliminary data.</text>
</comment>
<sequence>MTAVPENEYYLLGRNSVETQRLDEQHNFLTDLCGGSLISKSISEDKIFSIADVATGTGVWLRDVKAHLDSTHPTGPSKPRYYHGFDLSDAQYPTNQGLDGINYSLHDCLKPFPVEHHNRYDLVHVRLLVAAIKETEFKLIVANLKPLLKRGGYLQWEDLDLKSFLTSHEPKYDSFPTIQTLRLCIETQIGYDASPHVPETVADAARENGFADVIHILYNTKDRPEMAEQVLNWVSKVMAPLLRAILGRTGRAKNEEDLQAHTQSHLDGLRTSFERGLAPNGAMGMVIARKE</sequence>
<dbReference type="Proteomes" id="UP001201262">
    <property type="component" value="Unassembled WGS sequence"/>
</dbReference>
<keyword evidence="2" id="KW-1185">Reference proteome</keyword>
<evidence type="ECO:0000313" key="1">
    <source>
        <dbReference type="EMBL" id="KAH8705049.1"/>
    </source>
</evidence>
<dbReference type="RefSeq" id="XP_046077670.1">
    <property type="nucleotide sequence ID" value="XM_046219599.1"/>
</dbReference>
<evidence type="ECO:0000313" key="2">
    <source>
        <dbReference type="Proteomes" id="UP001201262"/>
    </source>
</evidence>
<protein>
    <submittedName>
        <fullName evidence="1">LaeA-like methyltransferase</fullName>
    </submittedName>
</protein>
<dbReference type="Gene3D" id="3.40.50.150">
    <property type="entry name" value="Vaccinia Virus protein VP39"/>
    <property type="match status" value="1"/>
</dbReference>
<dbReference type="GO" id="GO:0008168">
    <property type="term" value="F:methyltransferase activity"/>
    <property type="evidence" value="ECO:0007669"/>
    <property type="project" value="UniProtKB-KW"/>
</dbReference>
<dbReference type="AlphaFoldDB" id="A0AAD4L6V8"/>
<dbReference type="SUPFAM" id="SSF53335">
    <property type="entry name" value="S-adenosyl-L-methionine-dependent methyltransferases"/>
    <property type="match status" value="1"/>
</dbReference>
<gene>
    <name evidence="1" type="ORF">BGW36DRAFT_421626</name>
</gene>
<keyword evidence="1" id="KW-0489">Methyltransferase</keyword>
<keyword evidence="1" id="KW-0808">Transferase</keyword>
<proteinExistence type="predicted"/>
<dbReference type="EMBL" id="JAJTJA010000001">
    <property type="protein sequence ID" value="KAH8705049.1"/>
    <property type="molecule type" value="Genomic_DNA"/>
</dbReference>
<dbReference type="GO" id="GO:0032259">
    <property type="term" value="P:methylation"/>
    <property type="evidence" value="ECO:0007669"/>
    <property type="project" value="UniProtKB-KW"/>
</dbReference>
<dbReference type="InterPro" id="IPR029063">
    <property type="entry name" value="SAM-dependent_MTases_sf"/>
</dbReference>
<name>A0AAD4L6V8_9EURO</name>
<reference evidence="1" key="1">
    <citation type="submission" date="2021-12" db="EMBL/GenBank/DDBJ databases">
        <title>Convergent genome expansion in fungi linked to evolution of root-endophyte symbiosis.</title>
        <authorList>
            <consortium name="DOE Joint Genome Institute"/>
            <person name="Ke Y.-H."/>
            <person name="Bonito G."/>
            <person name="Liao H.-L."/>
            <person name="Looney B."/>
            <person name="Rojas-Flechas A."/>
            <person name="Nash J."/>
            <person name="Hameed K."/>
            <person name="Schadt C."/>
            <person name="Martin F."/>
            <person name="Crous P.W."/>
            <person name="Miettinen O."/>
            <person name="Magnuson J.K."/>
            <person name="Labbe J."/>
            <person name="Jacobson D."/>
            <person name="Doktycz M.J."/>
            <person name="Veneault-Fourrey C."/>
            <person name="Kuo A."/>
            <person name="Mondo S."/>
            <person name="Calhoun S."/>
            <person name="Riley R."/>
            <person name="Ohm R."/>
            <person name="LaButti K."/>
            <person name="Andreopoulos B."/>
            <person name="Pangilinan J."/>
            <person name="Nolan M."/>
            <person name="Tritt A."/>
            <person name="Clum A."/>
            <person name="Lipzen A."/>
            <person name="Daum C."/>
            <person name="Barry K."/>
            <person name="Grigoriev I.V."/>
            <person name="Vilgalys R."/>
        </authorList>
    </citation>
    <scope>NUCLEOTIDE SEQUENCE</scope>
    <source>
        <strain evidence="1">PMI_201</strain>
    </source>
</reference>